<dbReference type="AlphaFoldDB" id="A0A6J4UJK7"/>
<evidence type="ECO:0000256" key="4">
    <source>
        <dbReference type="ARBA" id="ARBA00044936"/>
    </source>
</evidence>
<accession>A0A6J4UJK7</accession>
<keyword evidence="1 5" id="KW-0132">Cell division</keyword>
<evidence type="ECO:0000256" key="3">
    <source>
        <dbReference type="ARBA" id="ARBA00023306"/>
    </source>
</evidence>
<gene>
    <name evidence="5" type="primary">sepF</name>
    <name evidence="7" type="ORF">AVDCRST_MAG81-1855</name>
</gene>
<comment type="subunit">
    <text evidence="5">Homodimer. Interacts with FtsZ.</text>
</comment>
<dbReference type="InterPro" id="IPR007561">
    <property type="entry name" value="Cell_div_SepF/SepF-rel"/>
</dbReference>
<sequence>MSTIFSKLRDFVGLNNSEEFEESYEYDEMDGRDYQQAYPPDQSQTNAQREVENRSHQSATELGSTMNSSMNNVVGMPSAWKSWGAAAEVVVIEPQVFEEMPQVVQALRERKSVVLNLTLMDPEQAQRAVDFVAGATYTIDGHQERIGESIFLFTPSCVQVSTQSGVVHEVVQHQPQRSPAAAWTGEPAVSRIAQ</sequence>
<keyword evidence="5" id="KW-0963">Cytoplasm</keyword>
<feature type="region of interest" description="Disordered" evidence="6">
    <location>
        <begin position="22"/>
        <end position="68"/>
    </location>
</feature>
<dbReference type="Pfam" id="PF04472">
    <property type="entry name" value="SepF"/>
    <property type="match status" value="1"/>
</dbReference>
<dbReference type="GO" id="GO:0043093">
    <property type="term" value="P:FtsZ-dependent cytokinesis"/>
    <property type="evidence" value="ECO:0007669"/>
    <property type="project" value="UniProtKB-UniRule"/>
</dbReference>
<dbReference type="GO" id="GO:0005737">
    <property type="term" value="C:cytoplasm"/>
    <property type="evidence" value="ECO:0007669"/>
    <property type="project" value="UniProtKB-SubCell"/>
</dbReference>
<keyword evidence="2 5" id="KW-0717">Septation</keyword>
<dbReference type="PANTHER" id="PTHR35798:SF1">
    <property type="entry name" value="CELL DIVISION PROTEIN SEPF"/>
    <property type="match status" value="1"/>
</dbReference>
<comment type="similarity">
    <text evidence="5">Belongs to the SepF family.</text>
</comment>
<organism evidence="7">
    <name type="scientific">uncultured Synechococcales cyanobacterium</name>
    <dbReference type="NCBI Taxonomy" id="1936017"/>
    <lineage>
        <taxon>Bacteria</taxon>
        <taxon>Bacillati</taxon>
        <taxon>Cyanobacteriota</taxon>
        <taxon>Cyanophyceae</taxon>
        <taxon>Synechococcales</taxon>
        <taxon>environmental samples</taxon>
    </lineage>
</organism>
<evidence type="ECO:0000313" key="7">
    <source>
        <dbReference type="EMBL" id="CAA9550665.1"/>
    </source>
</evidence>
<evidence type="ECO:0000256" key="1">
    <source>
        <dbReference type="ARBA" id="ARBA00022618"/>
    </source>
</evidence>
<evidence type="ECO:0000256" key="2">
    <source>
        <dbReference type="ARBA" id="ARBA00023210"/>
    </source>
</evidence>
<dbReference type="HAMAP" id="MF_01197">
    <property type="entry name" value="SepF"/>
    <property type="match status" value="1"/>
</dbReference>
<name>A0A6J4UJK7_9CYAN</name>
<dbReference type="InterPro" id="IPR023052">
    <property type="entry name" value="Cell_div_SepF"/>
</dbReference>
<reference evidence="7" key="1">
    <citation type="submission" date="2020-02" db="EMBL/GenBank/DDBJ databases">
        <authorList>
            <person name="Meier V. D."/>
        </authorList>
    </citation>
    <scope>NUCLEOTIDE SEQUENCE</scope>
    <source>
        <strain evidence="7">AVDCRST_MAG81</strain>
    </source>
</reference>
<keyword evidence="3 5" id="KW-0131">Cell cycle</keyword>
<protein>
    <recommendedName>
        <fullName evidence="5">Cell division protein SepF</fullName>
    </recommendedName>
</protein>
<feature type="compositionally biased region" description="Polar residues" evidence="6">
    <location>
        <begin position="56"/>
        <end position="68"/>
    </location>
</feature>
<dbReference type="GO" id="GO:0000917">
    <property type="term" value="P:division septum assembly"/>
    <property type="evidence" value="ECO:0007669"/>
    <property type="project" value="UniProtKB-KW"/>
</dbReference>
<comment type="function">
    <text evidence="4 5">Cell division protein that is part of the divisome complex and is recruited early to the Z-ring. Probably stimulates Z-ring formation, perhaps through the cross-linking of FtsZ protofilaments. Its function overlaps with FtsA.</text>
</comment>
<evidence type="ECO:0000256" key="5">
    <source>
        <dbReference type="HAMAP-Rule" id="MF_01197"/>
    </source>
</evidence>
<dbReference type="InterPro" id="IPR038594">
    <property type="entry name" value="SepF-like_sf"/>
</dbReference>
<dbReference type="PANTHER" id="PTHR35798">
    <property type="entry name" value="CELL DIVISION PROTEIN SEPF"/>
    <property type="match status" value="1"/>
</dbReference>
<dbReference type="EMBL" id="CADCWO010000001">
    <property type="protein sequence ID" value="CAA9550665.1"/>
    <property type="molecule type" value="Genomic_DNA"/>
</dbReference>
<dbReference type="Gene3D" id="3.30.110.150">
    <property type="entry name" value="SepF-like protein"/>
    <property type="match status" value="1"/>
</dbReference>
<evidence type="ECO:0000256" key="6">
    <source>
        <dbReference type="SAM" id="MobiDB-lite"/>
    </source>
</evidence>
<comment type="subcellular location">
    <subcellularLocation>
        <location evidence="5">Cytoplasm</location>
    </subcellularLocation>
    <text evidence="5">Localizes to the division site, in a FtsZ-dependent manner.</text>
</comment>
<proteinExistence type="inferred from homology"/>